<feature type="compositionally biased region" description="Low complexity" evidence="3">
    <location>
        <begin position="1669"/>
        <end position="1687"/>
    </location>
</feature>
<dbReference type="SUPFAM" id="SSF52058">
    <property type="entry name" value="L domain-like"/>
    <property type="match status" value="1"/>
</dbReference>
<feature type="compositionally biased region" description="Polar residues" evidence="3">
    <location>
        <begin position="1490"/>
        <end position="1510"/>
    </location>
</feature>
<proteinExistence type="predicted"/>
<dbReference type="Proteomes" id="UP001489004">
    <property type="component" value="Unassembled WGS sequence"/>
</dbReference>
<evidence type="ECO:0000256" key="3">
    <source>
        <dbReference type="SAM" id="MobiDB-lite"/>
    </source>
</evidence>
<comment type="subcellular location">
    <subcellularLocation>
        <location evidence="1">Cytoplasm</location>
        <location evidence="1">Cytoskeleton</location>
        <location evidence="1">Cilium axoneme</location>
    </subcellularLocation>
</comment>
<organism evidence="6 7">
    <name type="scientific">[Myrmecia] bisecta</name>
    <dbReference type="NCBI Taxonomy" id="41462"/>
    <lineage>
        <taxon>Eukaryota</taxon>
        <taxon>Viridiplantae</taxon>
        <taxon>Chlorophyta</taxon>
        <taxon>core chlorophytes</taxon>
        <taxon>Trebouxiophyceae</taxon>
        <taxon>Trebouxiales</taxon>
        <taxon>Trebouxiaceae</taxon>
        <taxon>Myrmecia</taxon>
    </lineage>
</organism>
<reference evidence="6 7" key="1">
    <citation type="journal article" date="2024" name="Nat. Commun.">
        <title>Phylogenomics reveals the evolutionary origins of lichenization in chlorophyte algae.</title>
        <authorList>
            <person name="Puginier C."/>
            <person name="Libourel C."/>
            <person name="Otte J."/>
            <person name="Skaloud P."/>
            <person name="Haon M."/>
            <person name="Grisel S."/>
            <person name="Petersen M."/>
            <person name="Berrin J.G."/>
            <person name="Delaux P.M."/>
            <person name="Dal Grande F."/>
            <person name="Keller J."/>
        </authorList>
    </citation>
    <scope>NUCLEOTIDE SEQUENCE [LARGE SCALE GENOMIC DNA]</scope>
    <source>
        <strain evidence="6 7">SAG 2043</strain>
    </source>
</reference>
<dbReference type="SUPFAM" id="SSF55073">
    <property type="entry name" value="Nucleotide cyclase"/>
    <property type="match status" value="3"/>
</dbReference>
<evidence type="ECO:0000256" key="2">
    <source>
        <dbReference type="ARBA" id="ARBA00022614"/>
    </source>
</evidence>
<feature type="compositionally biased region" description="Polar residues" evidence="3">
    <location>
        <begin position="1845"/>
        <end position="1857"/>
    </location>
</feature>
<evidence type="ECO:0000313" key="6">
    <source>
        <dbReference type="EMBL" id="KAK9829405.1"/>
    </source>
</evidence>
<evidence type="ECO:0000259" key="5">
    <source>
        <dbReference type="PROSITE" id="PS50853"/>
    </source>
</evidence>
<keyword evidence="2" id="KW-0433">Leucine-rich repeat</keyword>
<dbReference type="SUPFAM" id="SSF49265">
    <property type="entry name" value="Fibronectin type III"/>
    <property type="match status" value="1"/>
</dbReference>
<evidence type="ECO:0000256" key="4">
    <source>
        <dbReference type="SAM" id="Phobius"/>
    </source>
</evidence>
<dbReference type="InterPro" id="IPR050697">
    <property type="entry name" value="Adenylyl/Guanylyl_Cyclase_3/4"/>
</dbReference>
<dbReference type="PANTHER" id="PTHR43081:SF1">
    <property type="entry name" value="ADENYLATE CYCLASE, TERMINAL-DIFFERENTIATION SPECIFIC"/>
    <property type="match status" value="1"/>
</dbReference>
<feature type="region of interest" description="Disordered" evidence="3">
    <location>
        <begin position="1806"/>
        <end position="1857"/>
    </location>
</feature>
<evidence type="ECO:0000313" key="7">
    <source>
        <dbReference type="Proteomes" id="UP001489004"/>
    </source>
</evidence>
<dbReference type="InterPro" id="IPR013210">
    <property type="entry name" value="LRR_N_plant-typ"/>
</dbReference>
<feature type="region of interest" description="Disordered" evidence="3">
    <location>
        <begin position="1533"/>
        <end position="1573"/>
    </location>
</feature>
<dbReference type="GO" id="GO:0005930">
    <property type="term" value="C:axoneme"/>
    <property type="evidence" value="ECO:0007669"/>
    <property type="project" value="UniProtKB-SubCell"/>
</dbReference>
<feature type="domain" description="Fibronectin type-III" evidence="5">
    <location>
        <begin position="401"/>
        <end position="507"/>
    </location>
</feature>
<feature type="transmembrane region" description="Helical" evidence="4">
    <location>
        <begin position="516"/>
        <end position="539"/>
    </location>
</feature>
<name>A0AAW1R7A7_9CHLO</name>
<dbReference type="Gene3D" id="3.30.70.1230">
    <property type="entry name" value="Nucleotide cyclase"/>
    <property type="match status" value="3"/>
</dbReference>
<protein>
    <recommendedName>
        <fullName evidence="5">Fibronectin type-III domain-containing protein</fullName>
    </recommendedName>
</protein>
<dbReference type="InterPro" id="IPR013783">
    <property type="entry name" value="Ig-like_fold"/>
</dbReference>
<dbReference type="PROSITE" id="PS50853">
    <property type="entry name" value="FN3"/>
    <property type="match status" value="1"/>
</dbReference>
<feature type="region of interest" description="Disordered" evidence="3">
    <location>
        <begin position="1418"/>
        <end position="1517"/>
    </location>
</feature>
<dbReference type="PANTHER" id="PTHR43081">
    <property type="entry name" value="ADENYLATE CYCLASE, TERMINAL-DIFFERENTIATION SPECIFIC-RELATED"/>
    <property type="match status" value="1"/>
</dbReference>
<dbReference type="InterPro" id="IPR003961">
    <property type="entry name" value="FN3_dom"/>
</dbReference>
<accession>A0AAW1R7A7</accession>
<sequence length="1857" mass="200298">MTMREGQKSSLQEECSAAGAKQKAAQPALDGRHLVLLQPTAALTAPGDKEALLAFKAAITNDRGLLATWSAATDPCASRWTGISCACADLIPPLTGDVCTNATGDPNNQRVLLLDFGSLVLTGGRTLVGTLTPLLGNLTELRYLDLHRNTFQGPIPDTWGQLTKLTQFLLSSNQLTGTLPGFAGQLEFANDIWLDNNRFTGALPLAWCDNPDAAGEIHVDGNAGVCGETPACLETRVLNFAGTALFPPGDPTYPTGGLCDFSPPLCDIRAGCAAIVPKFWTNSSDIAFSFTGFVDRAGIKLYRWFVGTSPGASDVISTRVFDGYNVTVPVVTINGTTFYNRNVFYEHYSAPGLGLVDGVTYFVTVQAVNQAAGRLSSNVTSPGVLVDASVPVIMPGGRIFTARDCQVSTTQTDDRTIWACWDDFEDPTTNITQYSYQILQWSLVGSDVALQPSKPITDQIPIGLQNSTMLTGLSLQPDTSYFVRVFATNSAGLTGWADSAPIKILPKPSGITGTKLAIIVAAAIGVSSILVALLTMYIVRTRANVRQERKKEVRGQMKVLKSLMYGLVNTSGDPTKKQYDEIRNSKELAFVITDLENSTAQAAADPKAFLHIQDIHDTVMREGIAKHSGYEINTEGDAFHIAFTNCSDAVLFAMETQYRLLETKWPKEVLKLPSCKEVTSSDGEVIYKGPRVRIGIHWAAEGTIAQRLHQLTRHRVFSGPGFQVTFELSDAASGGQVLMTHEAWLNLRKSMSMAGFPTVEQLGLFKLEAWPAPMWIYQVSHLLGKPLSRTFPPPRKLQMVESGWGLNIVPPPHPRADKDTLAFVAVRLALEVPSSADLPLSVAHKLYEVIAVVAMQFGCYIFKVHEGQGKFMLACGSTLDALRFCHAAQTNILYTRWPPEAAIICGAVQTTADGRLLFRGPRVAMAVHETNEYTAKALPSRGKVAKREDLDYTGPGEQLVKHLCNAIHGGQVVLSEPAWTSIQDQIPGQSQAISLGSHLVDKQFTQPLLLMEVMPSILSRRSFPPPRTMKMLEPGYRDSPDPAQDMTIVFIKVAKPSEVRDAETSNSPGVSDEAVFNTITAYNVAVATASKVVRRLLAKYDGYECKEPEPGKFTLAFRPLEQAVRWSAAVQKELLGAGWPAEIMSWGDCMEEVDELTGEIIWRGLRLRMGMAYGKPTYRKPLNTGRADYYGNLPNLAARVSALAAPGQILVEGSHGFGPELHWLREDSMAFLPLAREISKSAADAESIELEQLGYYLLKGLDDPKLIFQAVPSSLAARKFELPASAIRVTNLPKRLKASSGFGSSFMSGSSDSPARNFMILARDGSKHALNFFNLSGFLTRSSTRMKRVPDPAAPRAQSTIVGVTPEASPGSDIPMVSRSHRSTIAASVPAPGTPAGIAPAPLSGLASAIAQRMRTTGRSPLGLPAGLHEIGGSPQPLTSESEAGDMEEGVRRSLPSYTSNAPPPLRIPNLQPRRSMSDPDDPSAEHRSSLTPSYSLARSDSTPTVSEGNSPGIAVGLRHASSDASHALASPKLHPLAGTTGGSGSRQRQSLDHPARDSPLAPDTASHTSTSFSAASASATPFAAAPRQLDHGSSSSLPNSLALEALRQKLRPIDVTSKLERNDSGSGEAMTPSTVYAREVAQLFVAGRKRSVTDKRAASRESAALQPSGGSRAGAESSAASSARASPHAVTGRKVSFDSTASYSSIEKRTMPRMGSRMGPEGRVETPAARKPARRGVTLPSEIGTCESPRRFTSDASEMPFARGSPRFSMETSRQSADSDELRLAQRNTSVTDVARSVELREKRVTAHRRHTSEDRIPSPTYNVSYGLEPEWNINEESPHSDDSVQLSDISTHVFR</sequence>
<dbReference type="Gene3D" id="2.60.40.10">
    <property type="entry name" value="Immunoglobulins"/>
    <property type="match status" value="1"/>
</dbReference>
<dbReference type="InterPro" id="IPR032675">
    <property type="entry name" value="LRR_dom_sf"/>
</dbReference>
<keyword evidence="7" id="KW-1185">Reference proteome</keyword>
<dbReference type="EMBL" id="JALJOR010000001">
    <property type="protein sequence ID" value="KAK9829405.1"/>
    <property type="molecule type" value="Genomic_DNA"/>
</dbReference>
<feature type="region of interest" description="Disordered" evidence="3">
    <location>
        <begin position="1651"/>
        <end position="1782"/>
    </location>
</feature>
<keyword evidence="4" id="KW-0472">Membrane</keyword>
<dbReference type="CDD" id="cd00063">
    <property type="entry name" value="FN3"/>
    <property type="match status" value="1"/>
</dbReference>
<dbReference type="InterPro" id="IPR029787">
    <property type="entry name" value="Nucleotide_cyclase"/>
</dbReference>
<keyword evidence="4" id="KW-0812">Transmembrane</keyword>
<dbReference type="Pfam" id="PF00560">
    <property type="entry name" value="LRR_1"/>
    <property type="match status" value="1"/>
</dbReference>
<dbReference type="Pfam" id="PF08263">
    <property type="entry name" value="LRRNT_2"/>
    <property type="match status" value="1"/>
</dbReference>
<keyword evidence="4" id="KW-1133">Transmembrane helix</keyword>
<evidence type="ECO:0000256" key="1">
    <source>
        <dbReference type="ARBA" id="ARBA00004430"/>
    </source>
</evidence>
<dbReference type="Gene3D" id="3.80.10.10">
    <property type="entry name" value="Ribonuclease Inhibitor"/>
    <property type="match status" value="1"/>
</dbReference>
<comment type="caution">
    <text evidence="6">The sequence shown here is derived from an EMBL/GenBank/DDBJ whole genome shotgun (WGS) entry which is preliminary data.</text>
</comment>
<dbReference type="InterPro" id="IPR001611">
    <property type="entry name" value="Leu-rich_rpt"/>
</dbReference>
<gene>
    <name evidence="6" type="ORF">WJX72_005653</name>
</gene>
<dbReference type="InterPro" id="IPR036116">
    <property type="entry name" value="FN3_sf"/>
</dbReference>